<proteinExistence type="predicted"/>
<name>A0ACC2UM87_9FUNG</name>
<dbReference type="Proteomes" id="UP001165960">
    <property type="component" value="Unassembled WGS sequence"/>
</dbReference>
<evidence type="ECO:0000313" key="2">
    <source>
        <dbReference type="Proteomes" id="UP001165960"/>
    </source>
</evidence>
<gene>
    <name evidence="1" type="ORF">DSO57_1025112</name>
</gene>
<protein>
    <submittedName>
        <fullName evidence="1">Uncharacterized protein</fullName>
    </submittedName>
</protein>
<keyword evidence="2" id="KW-1185">Reference proteome</keyword>
<organism evidence="1 2">
    <name type="scientific">Entomophthora muscae</name>
    <dbReference type="NCBI Taxonomy" id="34485"/>
    <lineage>
        <taxon>Eukaryota</taxon>
        <taxon>Fungi</taxon>
        <taxon>Fungi incertae sedis</taxon>
        <taxon>Zoopagomycota</taxon>
        <taxon>Entomophthoromycotina</taxon>
        <taxon>Entomophthoromycetes</taxon>
        <taxon>Entomophthorales</taxon>
        <taxon>Entomophthoraceae</taxon>
        <taxon>Entomophthora</taxon>
    </lineage>
</organism>
<comment type="caution">
    <text evidence="1">The sequence shown here is derived from an EMBL/GenBank/DDBJ whole genome shotgun (WGS) entry which is preliminary data.</text>
</comment>
<evidence type="ECO:0000313" key="1">
    <source>
        <dbReference type="EMBL" id="KAJ9088225.1"/>
    </source>
</evidence>
<sequence>MKPRFTLLLGRRQGRPTSPGSGTPTIKKPQVHKPSQDPQAEVFHHPPSQHPTRSNVREPLDLQLWSNPWPRGACRSHHKPETCQRQHGPLPTSGDLFHMAWLSFALSV</sequence>
<dbReference type="EMBL" id="QTSX02000139">
    <property type="protein sequence ID" value="KAJ9088225.1"/>
    <property type="molecule type" value="Genomic_DNA"/>
</dbReference>
<reference evidence="1" key="1">
    <citation type="submission" date="2022-04" db="EMBL/GenBank/DDBJ databases">
        <title>Genome of the entomopathogenic fungus Entomophthora muscae.</title>
        <authorList>
            <person name="Elya C."/>
            <person name="Lovett B.R."/>
            <person name="Lee E."/>
            <person name="Macias A.M."/>
            <person name="Hajek A.E."/>
            <person name="De Bivort B.L."/>
            <person name="Kasson M.T."/>
            <person name="De Fine Licht H.H."/>
            <person name="Stajich J.E."/>
        </authorList>
    </citation>
    <scope>NUCLEOTIDE SEQUENCE</scope>
    <source>
        <strain evidence="1">Berkeley</strain>
    </source>
</reference>
<accession>A0ACC2UM87</accession>